<keyword evidence="6" id="KW-0964">Secreted</keyword>
<dbReference type="GO" id="GO:0098552">
    <property type="term" value="C:side of membrane"/>
    <property type="evidence" value="ECO:0007669"/>
    <property type="project" value="UniProtKB-KW"/>
</dbReference>
<keyword evidence="14 16" id="KW-0449">Lipoprotein</keyword>
<keyword evidence="11" id="KW-1015">Disulfide bond</keyword>
<evidence type="ECO:0000256" key="4">
    <source>
        <dbReference type="ARBA" id="ARBA00014714"/>
    </source>
</evidence>
<evidence type="ECO:0000256" key="16">
    <source>
        <dbReference type="RuleBase" id="RU003519"/>
    </source>
</evidence>
<evidence type="ECO:0000256" key="18">
    <source>
        <dbReference type="SAM" id="SignalP"/>
    </source>
</evidence>
<organism evidence="19 20">
    <name type="scientific">Sinocyclocheilus rhinocerous</name>
    <dbReference type="NCBI Taxonomy" id="307959"/>
    <lineage>
        <taxon>Eukaryota</taxon>
        <taxon>Metazoa</taxon>
        <taxon>Chordata</taxon>
        <taxon>Craniata</taxon>
        <taxon>Vertebrata</taxon>
        <taxon>Euteleostomi</taxon>
        <taxon>Actinopterygii</taxon>
        <taxon>Neopterygii</taxon>
        <taxon>Teleostei</taxon>
        <taxon>Ostariophysi</taxon>
        <taxon>Cypriniformes</taxon>
        <taxon>Cyprinidae</taxon>
        <taxon>Cyprininae</taxon>
        <taxon>Sinocyclocheilus</taxon>
    </lineage>
</organism>
<keyword evidence="9 16" id="KW-0654">Proteoglycan</keyword>
<dbReference type="GO" id="GO:0009986">
    <property type="term" value="C:cell surface"/>
    <property type="evidence" value="ECO:0007669"/>
    <property type="project" value="TreeGrafter"/>
</dbReference>
<dbReference type="Ensembl" id="ENSSRHT00000099021.1">
    <property type="protein sequence ID" value="ENSSRHP00000096406.1"/>
    <property type="gene ID" value="ENSSRHG00000047356.1"/>
</dbReference>
<keyword evidence="12" id="KW-0325">Glycoprotein</keyword>
<evidence type="ECO:0000256" key="3">
    <source>
        <dbReference type="ARBA" id="ARBA00010260"/>
    </source>
</evidence>
<evidence type="ECO:0000256" key="17">
    <source>
        <dbReference type="SAM" id="MobiDB-lite"/>
    </source>
</evidence>
<feature type="region of interest" description="Disordered" evidence="17">
    <location>
        <begin position="361"/>
        <end position="380"/>
    </location>
</feature>
<keyword evidence="5" id="KW-1003">Cell membrane</keyword>
<comment type="function">
    <text evidence="16">Cell surface proteoglycan.</text>
</comment>
<dbReference type="GO" id="GO:0045202">
    <property type="term" value="C:synapse"/>
    <property type="evidence" value="ECO:0007669"/>
    <property type="project" value="TreeGrafter"/>
</dbReference>
<reference evidence="19" key="1">
    <citation type="submission" date="2025-08" db="UniProtKB">
        <authorList>
            <consortium name="Ensembl"/>
        </authorList>
    </citation>
    <scope>IDENTIFICATION</scope>
</reference>
<feature type="region of interest" description="Disordered" evidence="17">
    <location>
        <begin position="497"/>
        <end position="529"/>
    </location>
</feature>
<evidence type="ECO:0000256" key="15">
    <source>
        <dbReference type="RuleBase" id="RU003518"/>
    </source>
</evidence>
<reference evidence="19" key="2">
    <citation type="submission" date="2025-09" db="UniProtKB">
        <authorList>
            <consortium name="Ensembl"/>
        </authorList>
    </citation>
    <scope>IDENTIFICATION</scope>
</reference>
<keyword evidence="20" id="KW-1185">Reference proteome</keyword>
<proteinExistence type="inferred from homology"/>
<evidence type="ECO:0000313" key="20">
    <source>
        <dbReference type="Proteomes" id="UP000472270"/>
    </source>
</evidence>
<evidence type="ECO:0000256" key="8">
    <source>
        <dbReference type="ARBA" id="ARBA00022729"/>
    </source>
</evidence>
<feature type="chain" id="PRO_5025443298" description="Glypican-1" evidence="18">
    <location>
        <begin position="37"/>
        <end position="559"/>
    </location>
</feature>
<evidence type="ECO:0000313" key="19">
    <source>
        <dbReference type="Ensembl" id="ENSSRHP00000096406.1"/>
    </source>
</evidence>
<evidence type="ECO:0000256" key="10">
    <source>
        <dbReference type="ARBA" id="ARBA00023136"/>
    </source>
</evidence>
<keyword evidence="8 18" id="KW-0732">Signal</keyword>
<accession>A0A673N0X5</accession>
<gene>
    <name evidence="19" type="primary">LOC107730456</name>
</gene>
<evidence type="ECO:0000256" key="11">
    <source>
        <dbReference type="ARBA" id="ARBA00023157"/>
    </source>
</evidence>
<evidence type="ECO:0000256" key="12">
    <source>
        <dbReference type="ARBA" id="ARBA00023180"/>
    </source>
</evidence>
<feature type="compositionally biased region" description="Polar residues" evidence="17">
    <location>
        <begin position="361"/>
        <end position="375"/>
    </location>
</feature>
<keyword evidence="10 16" id="KW-0472">Membrane</keyword>
<evidence type="ECO:0000256" key="7">
    <source>
        <dbReference type="ARBA" id="ARBA00022622"/>
    </source>
</evidence>
<dbReference type="GO" id="GO:1905475">
    <property type="term" value="P:regulation of protein localization to membrane"/>
    <property type="evidence" value="ECO:0007669"/>
    <property type="project" value="TreeGrafter"/>
</dbReference>
<evidence type="ECO:0000256" key="13">
    <source>
        <dbReference type="ARBA" id="ARBA00023207"/>
    </source>
</evidence>
<protein>
    <recommendedName>
        <fullName evidence="4">Glypican-1</fullName>
    </recommendedName>
</protein>
<dbReference type="GO" id="GO:0016477">
    <property type="term" value="P:cell migration"/>
    <property type="evidence" value="ECO:0007669"/>
    <property type="project" value="TreeGrafter"/>
</dbReference>
<evidence type="ECO:0000256" key="9">
    <source>
        <dbReference type="ARBA" id="ARBA00022974"/>
    </source>
</evidence>
<dbReference type="Pfam" id="PF01153">
    <property type="entry name" value="Glypican"/>
    <property type="match status" value="1"/>
</dbReference>
<dbReference type="PANTHER" id="PTHR10822">
    <property type="entry name" value="GLYPICAN"/>
    <property type="match status" value="1"/>
</dbReference>
<dbReference type="AlphaFoldDB" id="A0A673N0X5"/>
<evidence type="ECO:0000256" key="6">
    <source>
        <dbReference type="ARBA" id="ARBA00022525"/>
    </source>
</evidence>
<dbReference type="GO" id="GO:0005576">
    <property type="term" value="C:extracellular region"/>
    <property type="evidence" value="ECO:0007669"/>
    <property type="project" value="UniProtKB-SubCell"/>
</dbReference>
<dbReference type="InterPro" id="IPR001863">
    <property type="entry name" value="Glypican"/>
</dbReference>
<name>A0A673N0X5_9TELE</name>
<dbReference type="GO" id="GO:0017134">
    <property type="term" value="F:fibroblast growth factor binding"/>
    <property type="evidence" value="ECO:0007669"/>
    <property type="project" value="TreeGrafter"/>
</dbReference>
<comment type="subcellular location">
    <subcellularLocation>
        <location evidence="2 16">Cell membrane</location>
        <topology evidence="2 16">Lipid-anchor</topology>
        <topology evidence="2 16">GPI-anchor</topology>
    </subcellularLocation>
    <subcellularLocation>
        <location evidence="1">Secreted</location>
        <location evidence="1">Extracellular space</location>
    </subcellularLocation>
</comment>
<dbReference type="Proteomes" id="UP000472270">
    <property type="component" value="Unassembled WGS sequence"/>
</dbReference>
<dbReference type="PROSITE" id="PS01207">
    <property type="entry name" value="GLYPICAN"/>
    <property type="match status" value="1"/>
</dbReference>
<dbReference type="GO" id="GO:0040037">
    <property type="term" value="P:negative regulation of fibroblast growth factor receptor signaling pathway"/>
    <property type="evidence" value="ECO:0007669"/>
    <property type="project" value="TreeGrafter"/>
</dbReference>
<evidence type="ECO:0000256" key="2">
    <source>
        <dbReference type="ARBA" id="ARBA00004609"/>
    </source>
</evidence>
<feature type="signal peptide" evidence="18">
    <location>
        <begin position="1"/>
        <end position="36"/>
    </location>
</feature>
<keyword evidence="7 16" id="KW-0336">GPI-anchor</keyword>
<dbReference type="PANTHER" id="PTHR10822:SF8">
    <property type="entry name" value="GLYPICAN-1"/>
    <property type="match status" value="1"/>
</dbReference>
<evidence type="ECO:0000256" key="5">
    <source>
        <dbReference type="ARBA" id="ARBA00022475"/>
    </source>
</evidence>
<keyword evidence="13 16" id="KW-0357">Heparan sulfate</keyword>
<sequence length="559" mass="62671">LSSPLDLIHTSRFFLLSRMSFVVLVLLCALTGLVFGDSKPKTCSDLRQFYSSKGFSLNGVPQTEIFGEHLRVCSQGYTCCTSGMEENLLNLSRREFETQVKESGRTLQASLNGQFKSFDDYFLELLNRSEASLQTSFQAGFGSLFSQTAKVFQDLYSDLRHYYRGSNVNLEEALNEFWARLLERLFKALNTQYIIGEEYLECVAKQSETLKPLGDTPRELKTKITRTVIAARTFAQGLVISGEAVRKVSQVYMSTECVHAIMKMSYCPHCSGVAFAKPCSNYCRNVMKGCLANQADLDSEWRNLADAMLEVVDKLSRPYSVDSVVLSLPKRIAEAILYMQDNLNTFNNKVFQACGSPVQSSNSEDQIKRGTNTAEEVSGTPGAQLEKLLSDVSRMLRDMMQYWVHLPRKLCVDRESGPSETDRCWNGMNVDRYLPDVMGNGLASQINNPEVEIDITKPDMTVRKQIMQLKIMINRLKYAINGNDVDFQDTSDDISGSGSGMCADDQCSRDTRLSAPNTDKPNVYGYPSENKKVVKGRSSQNLPCVSLCLLSLVTVLLRR</sequence>
<comment type="similarity">
    <text evidence="3 15">Belongs to the glypican family.</text>
</comment>
<dbReference type="InterPro" id="IPR019803">
    <property type="entry name" value="Glypican_CS"/>
</dbReference>
<evidence type="ECO:0000256" key="1">
    <source>
        <dbReference type="ARBA" id="ARBA00004239"/>
    </source>
</evidence>
<dbReference type="GO" id="GO:0005886">
    <property type="term" value="C:plasma membrane"/>
    <property type="evidence" value="ECO:0007669"/>
    <property type="project" value="UniProtKB-SubCell"/>
</dbReference>
<evidence type="ECO:0000256" key="14">
    <source>
        <dbReference type="ARBA" id="ARBA00023288"/>
    </source>
</evidence>